<protein>
    <recommendedName>
        <fullName evidence="2 8">Translation initiation factor IF-2</fullName>
    </recommendedName>
</protein>
<dbReference type="InterPro" id="IPR027417">
    <property type="entry name" value="P-loop_NTPase"/>
</dbReference>
<dbReference type="Gene3D" id="2.40.30.10">
    <property type="entry name" value="Translation factors"/>
    <property type="match status" value="2"/>
</dbReference>
<evidence type="ECO:0000259" key="11">
    <source>
        <dbReference type="PROSITE" id="PS51722"/>
    </source>
</evidence>
<feature type="compositionally biased region" description="Polar residues" evidence="10">
    <location>
        <begin position="23"/>
        <end position="32"/>
    </location>
</feature>
<accession>A0AAU8PSB9</accession>
<dbReference type="SUPFAM" id="SSF52540">
    <property type="entry name" value="P-loop containing nucleoside triphosphate hydrolases"/>
    <property type="match status" value="1"/>
</dbReference>
<dbReference type="FunFam" id="2.40.30.10:FF:000054">
    <property type="entry name" value="Translation initiation factor IF-2"/>
    <property type="match status" value="1"/>
</dbReference>
<feature type="region of interest" description="Disordered" evidence="10">
    <location>
        <begin position="168"/>
        <end position="275"/>
    </location>
</feature>
<dbReference type="FunFam" id="3.40.50.300:FF:000019">
    <property type="entry name" value="Translation initiation factor IF-2"/>
    <property type="match status" value="1"/>
</dbReference>
<comment type="subcellular location">
    <subcellularLocation>
        <location evidence="8">Cytoplasm</location>
    </subcellularLocation>
</comment>
<organism evidence="12 13">
    <name type="scientific">Treponema pallidum subsp. pertenue (strain Gauthier)</name>
    <dbReference type="NCBI Taxonomy" id="491080"/>
    <lineage>
        <taxon>Bacteria</taxon>
        <taxon>Pseudomonadati</taxon>
        <taxon>Spirochaetota</taxon>
        <taxon>Spirochaetia</taxon>
        <taxon>Spirochaetales</taxon>
        <taxon>Treponemataceae</taxon>
        <taxon>Treponema</taxon>
    </lineage>
</organism>
<dbReference type="InterPro" id="IPR000178">
    <property type="entry name" value="TF_IF2_bacterial-like"/>
</dbReference>
<evidence type="ECO:0000256" key="3">
    <source>
        <dbReference type="ARBA" id="ARBA00022540"/>
    </source>
</evidence>
<reference evidence="13" key="1">
    <citation type="journal article" date="2012" name="PLoS Negl. Trop. Dis.">
        <title>Whole genome sequences of three Treponema pallidum ssp. pertenue strains: yaws and syphilis treponemes differ in less than 0.2% of the genome sequence.</title>
        <authorList>
            <person name="Cejkova D."/>
            <person name="Zobanikova M."/>
            <person name="Chen L."/>
            <person name="Pospisilova P."/>
            <person name="Strouhal M."/>
            <person name="Qin X."/>
            <person name="Mikalova L."/>
            <person name="Norris S.J."/>
            <person name="Muzny D.M."/>
            <person name="Gibbs R.A."/>
            <person name="Fulton L.L."/>
            <person name="Sodergren E."/>
            <person name="Weinstock G.M."/>
            <person name="Smajs D."/>
        </authorList>
    </citation>
    <scope>NUCLEOTIDE SEQUENCE [LARGE SCALE GENOMIC DNA]</scope>
    <source>
        <strain evidence="13">Gauthier</strain>
    </source>
</reference>
<evidence type="ECO:0000256" key="2">
    <source>
        <dbReference type="ARBA" id="ARBA00020675"/>
    </source>
</evidence>
<dbReference type="Pfam" id="PF04760">
    <property type="entry name" value="IF2_N"/>
    <property type="match status" value="1"/>
</dbReference>
<feature type="domain" description="Tr-type G" evidence="11">
    <location>
        <begin position="384"/>
        <end position="553"/>
    </location>
</feature>
<feature type="region of interest" description="Disordered" evidence="10">
    <location>
        <begin position="1"/>
        <end position="36"/>
    </location>
</feature>
<dbReference type="InterPro" id="IPR000795">
    <property type="entry name" value="T_Tr_GTP-bd_dom"/>
</dbReference>
<comment type="function">
    <text evidence="7 8 9">One of the essential components for the initiation of protein synthesis. Protects formylmethionyl-tRNA from spontaneous hydrolysis and promotes its binding to the 30S ribosomal subunits. Also involved in the hydrolysis of GTP during the formation of the 70S ribosomal complex.</text>
</comment>
<dbReference type="Proteomes" id="UP000008192">
    <property type="component" value="Chromosome"/>
</dbReference>
<evidence type="ECO:0000313" key="13">
    <source>
        <dbReference type="Proteomes" id="UP000008192"/>
    </source>
</evidence>
<feature type="compositionally biased region" description="Basic and acidic residues" evidence="10">
    <location>
        <begin position="209"/>
        <end position="221"/>
    </location>
</feature>
<dbReference type="Pfam" id="PF22042">
    <property type="entry name" value="EF-G_D2"/>
    <property type="match status" value="1"/>
</dbReference>
<dbReference type="Pfam" id="PF11987">
    <property type="entry name" value="IF-2"/>
    <property type="match status" value="1"/>
</dbReference>
<dbReference type="GO" id="GO:0005525">
    <property type="term" value="F:GTP binding"/>
    <property type="evidence" value="ECO:0007669"/>
    <property type="project" value="UniProtKB-KW"/>
</dbReference>
<proteinExistence type="inferred from homology"/>
<feature type="compositionally biased region" description="Basic and acidic residues" evidence="10">
    <location>
        <begin position="1"/>
        <end position="12"/>
    </location>
</feature>
<evidence type="ECO:0000256" key="10">
    <source>
        <dbReference type="SAM" id="MobiDB-lite"/>
    </source>
</evidence>
<keyword evidence="8" id="KW-0963">Cytoplasm</keyword>
<dbReference type="CDD" id="cd03692">
    <property type="entry name" value="mtIF2_IVc"/>
    <property type="match status" value="1"/>
</dbReference>
<evidence type="ECO:0000256" key="5">
    <source>
        <dbReference type="ARBA" id="ARBA00022917"/>
    </source>
</evidence>
<comment type="similarity">
    <text evidence="1 8 9">Belongs to the TRAFAC class translation factor GTPase superfamily. Classic translation factor GTPase family. IF-2 subfamily.</text>
</comment>
<feature type="region of interest" description="G-domain" evidence="8">
    <location>
        <begin position="387"/>
        <end position="535"/>
    </location>
</feature>
<name>A0AAU8PSB9_TREPG</name>
<dbReference type="GO" id="GO:0003743">
    <property type="term" value="F:translation initiation factor activity"/>
    <property type="evidence" value="ECO:0007669"/>
    <property type="project" value="UniProtKB-UniRule"/>
</dbReference>
<keyword evidence="5 8" id="KW-0648">Protein biosynthesis</keyword>
<dbReference type="InterPro" id="IPR006847">
    <property type="entry name" value="IF2_N"/>
</dbReference>
<feature type="binding site" evidence="8">
    <location>
        <begin position="393"/>
        <end position="400"/>
    </location>
    <ligand>
        <name>GTP</name>
        <dbReference type="ChEBI" id="CHEBI:37565"/>
    </ligand>
</feature>
<dbReference type="AlphaFoldDB" id="A0AAU8PSB9"/>
<dbReference type="Pfam" id="PF00009">
    <property type="entry name" value="GTP_EFTU"/>
    <property type="match status" value="1"/>
</dbReference>
<dbReference type="NCBIfam" id="TIGR00487">
    <property type="entry name" value="IF-2"/>
    <property type="match status" value="1"/>
</dbReference>
<dbReference type="InterPro" id="IPR044145">
    <property type="entry name" value="IF2_II"/>
</dbReference>
<dbReference type="PROSITE" id="PS51722">
    <property type="entry name" value="G_TR_2"/>
    <property type="match status" value="1"/>
</dbReference>
<dbReference type="CDD" id="cd01887">
    <property type="entry name" value="IF2_eIF5B"/>
    <property type="match status" value="1"/>
</dbReference>
<dbReference type="HAMAP" id="MF_00100_B">
    <property type="entry name" value="IF_2_B"/>
    <property type="match status" value="1"/>
</dbReference>
<dbReference type="InterPro" id="IPR023115">
    <property type="entry name" value="TIF_IF2_dom3"/>
</dbReference>
<keyword evidence="3 8" id="KW-0396">Initiation factor</keyword>
<evidence type="ECO:0000256" key="6">
    <source>
        <dbReference type="ARBA" id="ARBA00023134"/>
    </source>
</evidence>
<evidence type="ECO:0000313" key="12">
    <source>
        <dbReference type="EMBL" id="AEZ60162.1"/>
    </source>
</evidence>
<dbReference type="Gene3D" id="3.40.50.300">
    <property type="entry name" value="P-loop containing nucleotide triphosphate hydrolases"/>
    <property type="match status" value="1"/>
</dbReference>
<dbReference type="GO" id="GO:0005829">
    <property type="term" value="C:cytosol"/>
    <property type="evidence" value="ECO:0007669"/>
    <property type="project" value="TreeGrafter"/>
</dbReference>
<feature type="binding site" evidence="8">
    <location>
        <begin position="439"/>
        <end position="443"/>
    </location>
    <ligand>
        <name>GTP</name>
        <dbReference type="ChEBI" id="CHEBI:37565"/>
    </ligand>
</feature>
<dbReference type="FunFam" id="2.40.30.10:FF:000008">
    <property type="entry name" value="Translation initiation factor IF-2"/>
    <property type="match status" value="1"/>
</dbReference>
<dbReference type="KEGG" id="tpg:TPEGAU_0891"/>
<dbReference type="InterPro" id="IPR053905">
    <property type="entry name" value="EF-G-like_DII"/>
</dbReference>
<dbReference type="CDD" id="cd03702">
    <property type="entry name" value="IF2_mtIF2_II"/>
    <property type="match status" value="1"/>
</dbReference>
<evidence type="ECO:0000256" key="1">
    <source>
        <dbReference type="ARBA" id="ARBA00007733"/>
    </source>
</evidence>
<dbReference type="NCBIfam" id="TIGR00231">
    <property type="entry name" value="small_GTP"/>
    <property type="match status" value="1"/>
</dbReference>
<dbReference type="PANTHER" id="PTHR43381">
    <property type="entry name" value="TRANSLATION INITIATION FACTOR IF-2-RELATED"/>
    <property type="match status" value="1"/>
</dbReference>
<dbReference type="InterPro" id="IPR009000">
    <property type="entry name" value="Transl_B-barrel_sf"/>
</dbReference>
<gene>
    <name evidence="8 12" type="primary">infB</name>
    <name evidence="12" type="ordered locus">TPEGAU_0891</name>
</gene>
<evidence type="ECO:0000256" key="7">
    <source>
        <dbReference type="ARBA" id="ARBA00025162"/>
    </source>
</evidence>
<evidence type="ECO:0000256" key="8">
    <source>
        <dbReference type="HAMAP-Rule" id="MF_00100"/>
    </source>
</evidence>
<dbReference type="InterPro" id="IPR015760">
    <property type="entry name" value="TIF_IF2"/>
</dbReference>
<evidence type="ECO:0000256" key="9">
    <source>
        <dbReference type="RuleBase" id="RU000644"/>
    </source>
</evidence>
<dbReference type="SUPFAM" id="SSF52156">
    <property type="entry name" value="Initiation factor IF2/eIF5b, domain 3"/>
    <property type="match status" value="1"/>
</dbReference>
<keyword evidence="6 8" id="KW-0342">GTP-binding</keyword>
<sequence length="898" mass="97158">MTLRDNTPKDTSRVASEQAVRSPVTSGQTTSRTRADVDVKEKRLVIKKTIKVRAKKVVAKVTAARRVSCADENRTPGDASQATISAAPEDKKQGFPDIREDGVARGVSASCGAVQNAASAQVPGARTPGVIGVPVASKTVEEARGGGAKRVITKRVGGVFVLDDSAARPNRKAGNLASGARLSRFSRSDRQRSDGFSGTQARANAGGVRRGEGRPFARDFSRGSTGGYRPAVRGPARPAGRVGSGPRGPAPLQVGAGKPAQNKRSFRGRKQQTYQYQHKDRLELEEKLLQQKKKNKEKLAAVPRSVEIMESVSVADLAKKMNLKASELIGKLFGMGMMVTMNQSIDADTATILASEYGCEVRIVSLYDETIIESVGDEHAVLRARPPVVTVMGHVDHGKTKTLDAIRSTRVAEGEFGGITQHIGAYAVSTPKGSITFLDTPGHEAFTMMRARGAEITDIVVLIVAADDGVMPQTIEAINHAKASKVPIIVAINKIDRADANPNKVMTRLAELGLAPEEWGGDTMYVSISALQGIGLDLLLDAIMLQAEVMELRANYGCCAEGRIIESRIDHGRGIVASVIVRRGVLRVGDTYVAGVYSGRVRAIFNDQGEKIQEATPSMPVEILGLEGMPNAGDPFQVTDSERIARQISLKRQELRRYENARNVKRITLDKLYESIEKGSVSEFKVIIKGDVQGSVEALKQSLEKLSTDEVQLRVIHSSVGAINDSDVMLAAADSNVTIVGFNVRPTPQAAVLAERERVEIKKYTVIYQAVEEMERAMEGMLKPSLKEVVLGSAEVRKVFKIPKVGSVAGVYVLEGVMKRNAIVHVVRDGIVLHSGKVSSLRREKDDVKEVHSGFECGVGVENYFDFRERDRLECAEMKEVSRKLKDAALSDAARLQG</sequence>
<dbReference type="SUPFAM" id="SSF50447">
    <property type="entry name" value="Translation proteins"/>
    <property type="match status" value="2"/>
</dbReference>
<dbReference type="PROSITE" id="PS01176">
    <property type="entry name" value="IF2"/>
    <property type="match status" value="1"/>
</dbReference>
<dbReference type="InterPro" id="IPR005225">
    <property type="entry name" value="Small_GTP-bd"/>
</dbReference>
<keyword evidence="4 8" id="KW-0547">Nucleotide-binding</keyword>
<dbReference type="EMBL" id="CP002376">
    <property type="protein sequence ID" value="AEZ60162.1"/>
    <property type="molecule type" value="Genomic_DNA"/>
</dbReference>
<feature type="binding site" evidence="8">
    <location>
        <begin position="493"/>
        <end position="496"/>
    </location>
    <ligand>
        <name>GTP</name>
        <dbReference type="ChEBI" id="CHEBI:37565"/>
    </ligand>
</feature>
<evidence type="ECO:0000256" key="4">
    <source>
        <dbReference type="ARBA" id="ARBA00022741"/>
    </source>
</evidence>
<dbReference type="FunFam" id="3.40.50.10050:FF:000001">
    <property type="entry name" value="Translation initiation factor IF-2"/>
    <property type="match status" value="1"/>
</dbReference>
<dbReference type="GO" id="GO:0003924">
    <property type="term" value="F:GTPase activity"/>
    <property type="evidence" value="ECO:0007669"/>
    <property type="project" value="UniProtKB-UniRule"/>
</dbReference>
<feature type="region of interest" description="Disordered" evidence="10">
    <location>
        <begin position="71"/>
        <end position="96"/>
    </location>
</feature>
<dbReference type="InterPro" id="IPR036925">
    <property type="entry name" value="TIF_IF2_dom3_sf"/>
</dbReference>
<dbReference type="Gene3D" id="3.40.50.10050">
    <property type="entry name" value="Translation initiation factor IF- 2, domain 3"/>
    <property type="match status" value="1"/>
</dbReference>
<dbReference type="PANTHER" id="PTHR43381:SF5">
    <property type="entry name" value="TR-TYPE G DOMAIN-CONTAINING PROTEIN"/>
    <property type="match status" value="1"/>
</dbReference>
<keyword evidence="12" id="KW-0378">Hydrolase</keyword>